<dbReference type="RefSeq" id="WP_168662867.1">
    <property type="nucleotide sequence ID" value="NZ_CP051180.1"/>
</dbReference>
<dbReference type="AlphaFoldDB" id="A0A6H1UKC5"/>
<accession>A0A6H1UKC5</accession>
<proteinExistence type="predicted"/>
<feature type="transmembrane region" description="Helical" evidence="1">
    <location>
        <begin position="105"/>
        <end position="126"/>
    </location>
</feature>
<evidence type="ECO:0008006" key="4">
    <source>
        <dbReference type="Google" id="ProtNLM"/>
    </source>
</evidence>
<dbReference type="Proteomes" id="UP000501602">
    <property type="component" value="Chromosome"/>
</dbReference>
<keyword evidence="1" id="KW-1133">Transmembrane helix</keyword>
<organism evidence="2 3">
    <name type="scientific">Ferrimonas lipolytica</name>
    <dbReference type="NCBI Taxonomy" id="2724191"/>
    <lineage>
        <taxon>Bacteria</taxon>
        <taxon>Pseudomonadati</taxon>
        <taxon>Pseudomonadota</taxon>
        <taxon>Gammaproteobacteria</taxon>
        <taxon>Alteromonadales</taxon>
        <taxon>Ferrimonadaceae</taxon>
        <taxon>Ferrimonas</taxon>
    </lineage>
</organism>
<keyword evidence="1" id="KW-0472">Membrane</keyword>
<keyword evidence="1" id="KW-0812">Transmembrane</keyword>
<gene>
    <name evidence="2" type="ORF">HER31_18285</name>
</gene>
<protein>
    <recommendedName>
        <fullName evidence="4">ResB-like family protein</fullName>
    </recommendedName>
</protein>
<dbReference type="EMBL" id="CP051180">
    <property type="protein sequence ID" value="QIZ78676.1"/>
    <property type="molecule type" value="Genomic_DNA"/>
</dbReference>
<evidence type="ECO:0000313" key="3">
    <source>
        <dbReference type="Proteomes" id="UP000501602"/>
    </source>
</evidence>
<feature type="transmembrane region" description="Helical" evidence="1">
    <location>
        <begin position="246"/>
        <end position="268"/>
    </location>
</feature>
<evidence type="ECO:0000313" key="2">
    <source>
        <dbReference type="EMBL" id="QIZ78676.1"/>
    </source>
</evidence>
<feature type="transmembrane region" description="Helical" evidence="1">
    <location>
        <begin position="63"/>
        <end position="93"/>
    </location>
</feature>
<dbReference type="KEGG" id="fes:HER31_18285"/>
<name>A0A6H1UKC5_9GAMM</name>
<reference evidence="2 3" key="1">
    <citation type="submission" date="2020-04" db="EMBL/GenBank/DDBJ databases">
        <title>Ferrimonas sp. S7 isolated from sea water.</title>
        <authorList>
            <person name="Bae S.S."/>
            <person name="Baek K."/>
        </authorList>
    </citation>
    <scope>NUCLEOTIDE SEQUENCE [LARGE SCALE GENOMIC DNA]</scope>
    <source>
        <strain evidence="2 3">S7</strain>
    </source>
</reference>
<feature type="transmembrane region" description="Helical" evidence="1">
    <location>
        <begin position="12"/>
        <end position="33"/>
    </location>
</feature>
<keyword evidence="3" id="KW-1185">Reference proteome</keyword>
<sequence length="275" mass="31394">MIQYSLKQLSSMRLAFILLCAGIVWFGIGMGLADLGGYRSSLKQLNSIALVEWWPIMQLEPVLLLWLSSLVLVFFLLGCSTLACTYTSLIPLWQRRRWRHKQIMLAPIHLLTLLIFVCHGLDVVWVHQPTKIEMQVGDSTQFEGTTITLKHIDYQDDIAAIRADLQGHTAAGRITRRSITQFDPRHNTAEFVVSIQQQNINAQARFLEPYQWQSNKLIVTDFYVPYGQPDSALTAKVTLIHNPLTAFFFGCYLLLLLSLLLHVLHLSLCSKRLED</sequence>
<evidence type="ECO:0000256" key="1">
    <source>
        <dbReference type="SAM" id="Phobius"/>
    </source>
</evidence>